<protein>
    <submittedName>
        <fullName evidence="2">p-loop containing nucleoside triphosphate hydrolase</fullName>
    </submittedName>
</protein>
<dbReference type="Proteomes" id="UP000032434">
    <property type="component" value="Chromosome 1"/>
</dbReference>
<dbReference type="InterPro" id="IPR027417">
    <property type="entry name" value="P-loop_NTPase"/>
</dbReference>
<name>A0A061AC51_9MOLU</name>
<dbReference type="PATRIC" id="fig|35623.3.peg.1334"/>
<dbReference type="Gene3D" id="3.40.50.300">
    <property type="entry name" value="P-loop containing nucleotide triphosphate hydrolases"/>
    <property type="match status" value="1"/>
</dbReference>
<dbReference type="STRING" id="35623.Aocu_13350"/>
<accession>A0A061AC51</accession>
<dbReference type="GO" id="GO:0016887">
    <property type="term" value="F:ATP hydrolysis activity"/>
    <property type="evidence" value="ECO:0007669"/>
    <property type="project" value="InterPro"/>
</dbReference>
<dbReference type="AlphaFoldDB" id="A0A061AC51"/>
<feature type="domain" description="ATPase AAA-type core" evidence="1">
    <location>
        <begin position="46"/>
        <end position="364"/>
    </location>
</feature>
<dbReference type="RefSeq" id="WP_045749825.1">
    <property type="nucleotide sequence ID" value="NZ_FUZK01000001.1"/>
</dbReference>
<dbReference type="PANTHER" id="PTHR40396:SF1">
    <property type="entry name" value="ATPASE AAA-TYPE CORE DOMAIN-CONTAINING PROTEIN"/>
    <property type="match status" value="1"/>
</dbReference>
<gene>
    <name evidence="2" type="ORF">Aocu_13350</name>
</gene>
<dbReference type="PANTHER" id="PTHR40396">
    <property type="entry name" value="ATPASE-LIKE PROTEIN"/>
    <property type="match status" value="1"/>
</dbReference>
<sequence length="426" mass="49842">MIVMFRAKNFLSFKDDVVLDLRKSNFREHPDHTFKIGDFELLKTIAIYGANASGKSNLVCALSAFIDTIESQFYDENPDKTNEDSSQTTIAAFKPFLLTKDKNPNIEFEIVFYNSNHLFQYGFIVDKENKTKFIKEWLQVDREEVFTREETIKYGKKYEKIYSMFNKVREDRLLISTIDYFAVDDKQRELMSYIKEFFRDKVNVHFEIYFESSIKGLSLMSLSHYKHLINDNSLLKKVTEYVKQIDIGISNLTVHEIEINNKKTKEKEKTKIIKSVHSIIDENNSVIYELPFDLEDESNGTKRFISFINNIIMMMEKGGVYIIDELSSSFHPLLTKFIVDLFQSKVNKNNAQLIFTTHETTIMNRHQFRRDEIVVVDKNNKGESSIYSLADINVRSDASYDVDYFKGKYGGIPIIDDIFNGDNFHD</sequence>
<dbReference type="Pfam" id="PF13304">
    <property type="entry name" value="AAA_21"/>
    <property type="match status" value="1"/>
</dbReference>
<dbReference type="InterPro" id="IPR003959">
    <property type="entry name" value="ATPase_AAA_core"/>
</dbReference>
<reference evidence="3" key="1">
    <citation type="submission" date="2014-05" db="EMBL/GenBank/DDBJ databases">
        <authorList>
            <person name="Kube M."/>
        </authorList>
    </citation>
    <scope>NUCLEOTIDE SEQUENCE [LARGE SCALE GENOMIC DNA]</scope>
</reference>
<organism evidence="2 3">
    <name type="scientific">Acholeplasma oculi</name>
    <dbReference type="NCBI Taxonomy" id="35623"/>
    <lineage>
        <taxon>Bacteria</taxon>
        <taxon>Bacillati</taxon>
        <taxon>Mycoplasmatota</taxon>
        <taxon>Mollicutes</taxon>
        <taxon>Acholeplasmatales</taxon>
        <taxon>Acholeplasmataceae</taxon>
        <taxon>Acholeplasma</taxon>
    </lineage>
</organism>
<evidence type="ECO:0000313" key="2">
    <source>
        <dbReference type="EMBL" id="CDR31408.1"/>
    </source>
</evidence>
<evidence type="ECO:0000313" key="3">
    <source>
        <dbReference type="Proteomes" id="UP000032434"/>
    </source>
</evidence>
<keyword evidence="2" id="KW-0378">Hydrolase</keyword>
<proteinExistence type="predicted"/>
<dbReference type="GO" id="GO:0005524">
    <property type="term" value="F:ATP binding"/>
    <property type="evidence" value="ECO:0007669"/>
    <property type="project" value="InterPro"/>
</dbReference>
<dbReference type="EMBL" id="LK028559">
    <property type="protein sequence ID" value="CDR31408.1"/>
    <property type="molecule type" value="Genomic_DNA"/>
</dbReference>
<dbReference type="HOGENOM" id="CLU_046693_2_0_14"/>
<dbReference type="SUPFAM" id="SSF52540">
    <property type="entry name" value="P-loop containing nucleoside triphosphate hydrolases"/>
    <property type="match status" value="1"/>
</dbReference>
<evidence type="ECO:0000259" key="1">
    <source>
        <dbReference type="Pfam" id="PF13304"/>
    </source>
</evidence>
<keyword evidence="3" id="KW-1185">Reference proteome</keyword>
<dbReference type="OrthoDB" id="9809324at2"/>
<dbReference type="InParanoid" id="A0A061AC51"/>
<dbReference type="KEGG" id="aoc:Aocu_13350"/>